<dbReference type="VEuPathDB" id="TriTrypDB:TRSC58_05015"/>
<evidence type="ECO:0000256" key="1">
    <source>
        <dbReference type="SAM" id="Phobius"/>
    </source>
</evidence>
<sequence length="392" mass="43269">MSSPPPYDEVSHLATAIDEVSTACSNATPTAAASDAGVPPSCRSGWSRVLQAALFLFTLLAFVMCVFGMSGTSYLIMQTNCWDEVFVVTGASCLFYAVTAVYQTTPRMPCLEHVLGAKLCVYALHLLLWLTYLAQQAVLLAYLVMYVGPLCWLFLIPDVAVAGMLAATMTLTASPVQLVQHWPALYVFVQAGKLGVLWSVLGGAIVSATHMGADGLLGSLMLTILLVQFPVLLSRLRVGMSLTRAYTTNMAAVFAHVLHFMDVLQLYFTGTEMRQFPVNVSRLVLFLAIMGHITSNMYYTALFLKDEETARFLRRFEARARDGTDLIACAERARDDELLHYFLWTFFFIDLPYAVVRLVSLVVHGTEVSVFLGKNFMMMVGVVMLLMRGRAP</sequence>
<keyword evidence="3" id="KW-1185">Reference proteome</keyword>
<proteinExistence type="predicted"/>
<organism evidence="2 3">
    <name type="scientific">Trypanosoma rangeli</name>
    <dbReference type="NCBI Taxonomy" id="5698"/>
    <lineage>
        <taxon>Eukaryota</taxon>
        <taxon>Discoba</taxon>
        <taxon>Euglenozoa</taxon>
        <taxon>Kinetoplastea</taxon>
        <taxon>Metakinetoplastina</taxon>
        <taxon>Trypanosomatida</taxon>
        <taxon>Trypanosomatidae</taxon>
        <taxon>Trypanosoma</taxon>
        <taxon>Herpetosoma</taxon>
    </lineage>
</organism>
<feature type="transmembrane region" description="Helical" evidence="1">
    <location>
        <begin position="82"/>
        <end position="102"/>
    </location>
</feature>
<dbReference type="Proteomes" id="UP000283634">
    <property type="component" value="Unassembled WGS sequence"/>
</dbReference>
<feature type="transmembrane region" description="Helical" evidence="1">
    <location>
        <begin position="245"/>
        <end position="268"/>
    </location>
</feature>
<evidence type="ECO:0000313" key="2">
    <source>
        <dbReference type="EMBL" id="RNF02244.1"/>
    </source>
</evidence>
<reference evidence="2 3" key="1">
    <citation type="journal article" date="2018" name="BMC Genomics">
        <title>Genomic comparison of Trypanosoma conorhini and Trypanosoma rangeli to Trypanosoma cruzi strains of high and low virulence.</title>
        <authorList>
            <person name="Bradwell K.R."/>
            <person name="Koparde V.N."/>
            <person name="Matveyev A.V."/>
            <person name="Serrano M.G."/>
            <person name="Alves J.M."/>
            <person name="Parikh H."/>
            <person name="Huang B."/>
            <person name="Lee V."/>
            <person name="Espinosa-Alvarez O."/>
            <person name="Ortiz P.A."/>
            <person name="Costa-Martins A.G."/>
            <person name="Teixeira M.M."/>
            <person name="Buck G.A."/>
        </authorList>
    </citation>
    <scope>NUCLEOTIDE SEQUENCE [LARGE SCALE GENOMIC DNA]</scope>
    <source>
        <strain evidence="2 3">AM80</strain>
    </source>
</reference>
<feature type="transmembrane region" description="Helical" evidence="1">
    <location>
        <begin position="341"/>
        <end position="362"/>
    </location>
</feature>
<feature type="transmembrane region" description="Helical" evidence="1">
    <location>
        <begin position="215"/>
        <end position="233"/>
    </location>
</feature>
<protein>
    <submittedName>
        <fullName evidence="2">Uncharacterized protein</fullName>
    </submittedName>
</protein>
<dbReference type="EMBL" id="MKGL01000239">
    <property type="protein sequence ID" value="RNF02244.1"/>
    <property type="molecule type" value="Genomic_DNA"/>
</dbReference>
<evidence type="ECO:0000313" key="3">
    <source>
        <dbReference type="Proteomes" id="UP000283634"/>
    </source>
</evidence>
<dbReference type="AlphaFoldDB" id="A0A3R7K9Q2"/>
<gene>
    <name evidence="2" type="ORF">TraAM80_06538</name>
</gene>
<dbReference type="GeneID" id="40330471"/>
<feature type="transmembrane region" description="Helical" evidence="1">
    <location>
        <begin position="185"/>
        <end position="209"/>
    </location>
</feature>
<comment type="caution">
    <text evidence="2">The sequence shown here is derived from an EMBL/GenBank/DDBJ whole genome shotgun (WGS) entry which is preliminary data.</text>
</comment>
<keyword evidence="1" id="KW-1133">Transmembrane helix</keyword>
<keyword evidence="1" id="KW-0472">Membrane</keyword>
<feature type="transmembrane region" description="Helical" evidence="1">
    <location>
        <begin position="53"/>
        <end position="76"/>
    </location>
</feature>
<feature type="transmembrane region" description="Helical" evidence="1">
    <location>
        <begin position="114"/>
        <end position="134"/>
    </location>
</feature>
<accession>A0A3R7K9Q2</accession>
<name>A0A3R7K9Q2_TRYRA</name>
<dbReference type="OMA" id="IMGHITS"/>
<feature type="transmembrane region" description="Helical" evidence="1">
    <location>
        <begin position="140"/>
        <end position="173"/>
    </location>
</feature>
<keyword evidence="1" id="KW-0812">Transmembrane</keyword>
<dbReference type="RefSeq" id="XP_029236797.1">
    <property type="nucleotide sequence ID" value="XM_029383380.1"/>
</dbReference>
<feature type="transmembrane region" description="Helical" evidence="1">
    <location>
        <begin position="280"/>
        <end position="304"/>
    </location>
</feature>
<dbReference type="OrthoDB" id="248255at2759"/>
<feature type="transmembrane region" description="Helical" evidence="1">
    <location>
        <begin position="368"/>
        <end position="387"/>
    </location>
</feature>